<organism evidence="2 3">
    <name type="scientific">Paenibacillus urinalis</name>
    <dbReference type="NCBI Taxonomy" id="521520"/>
    <lineage>
        <taxon>Bacteria</taxon>
        <taxon>Bacillati</taxon>
        <taxon>Bacillota</taxon>
        <taxon>Bacilli</taxon>
        <taxon>Bacillales</taxon>
        <taxon>Paenibacillaceae</taxon>
        <taxon>Paenibacillus</taxon>
    </lineage>
</organism>
<geneLocation type="plasmid" evidence="2 3">
    <name>unnamed1</name>
</geneLocation>
<accession>A0ABY7XGX1</accession>
<evidence type="ECO:0000256" key="1">
    <source>
        <dbReference type="SAM" id="MobiDB-lite"/>
    </source>
</evidence>
<sequence>MGGYRIIEDLGRGVFTEDLAPKKGDVKENEDRSEKELGSGKPADGEQGR</sequence>
<dbReference type="RefSeq" id="WP_274338665.1">
    <property type="nucleotide sequence ID" value="NZ_CP118109.1"/>
</dbReference>
<evidence type="ECO:0000313" key="3">
    <source>
        <dbReference type="Proteomes" id="UP001221519"/>
    </source>
</evidence>
<proteinExistence type="predicted"/>
<name>A0ABY7XGX1_9BACL</name>
<dbReference type="Proteomes" id="UP001221519">
    <property type="component" value="Plasmid unnamed1"/>
</dbReference>
<evidence type="ECO:0000313" key="2">
    <source>
        <dbReference type="EMBL" id="WDI05056.1"/>
    </source>
</evidence>
<protein>
    <submittedName>
        <fullName evidence="2">Uncharacterized protein</fullName>
    </submittedName>
</protein>
<feature type="compositionally biased region" description="Basic and acidic residues" evidence="1">
    <location>
        <begin position="19"/>
        <end position="49"/>
    </location>
</feature>
<keyword evidence="2" id="KW-0614">Plasmid</keyword>
<reference evidence="2 3" key="1">
    <citation type="submission" date="2023-02" db="EMBL/GenBank/DDBJ databases">
        <title>Pathogen: clinical or host-associated sample.</title>
        <authorList>
            <person name="Hergert J."/>
            <person name="Casey R."/>
            <person name="Wagner J."/>
            <person name="Young E.L."/>
            <person name="Oakeson K.F."/>
        </authorList>
    </citation>
    <scope>NUCLEOTIDE SEQUENCE [LARGE SCALE GENOMIC DNA]</scope>
    <source>
        <strain evidence="2 3">2022CK-00829</strain>
        <plasmid evidence="2 3">unnamed1</plasmid>
    </source>
</reference>
<keyword evidence="3" id="KW-1185">Reference proteome</keyword>
<feature type="region of interest" description="Disordered" evidence="1">
    <location>
        <begin position="12"/>
        <end position="49"/>
    </location>
</feature>
<gene>
    <name evidence="2" type="ORF">PUW25_26160</name>
</gene>
<dbReference type="EMBL" id="CP118109">
    <property type="protein sequence ID" value="WDI05056.1"/>
    <property type="molecule type" value="Genomic_DNA"/>
</dbReference>